<dbReference type="InterPro" id="IPR052907">
    <property type="entry name" value="Beta-lactamase/esterase"/>
</dbReference>
<dbReference type="eggNOG" id="COG1680">
    <property type="taxonomic scope" value="Bacteria"/>
</dbReference>
<dbReference type="EMBL" id="FR845719">
    <property type="protein sequence ID" value="CCA56582.1"/>
    <property type="molecule type" value="Genomic_DNA"/>
</dbReference>
<gene>
    <name evidence="2" type="ordered locus">SVEN_3296</name>
</gene>
<dbReference type="PATRIC" id="fig|953739.5.peg.5519"/>
<feature type="domain" description="Beta-lactamase-related" evidence="1">
    <location>
        <begin position="3"/>
        <end position="97"/>
    </location>
</feature>
<dbReference type="OrthoDB" id="3422781at2"/>
<evidence type="ECO:0000313" key="3">
    <source>
        <dbReference type="Proteomes" id="UP000006854"/>
    </source>
</evidence>
<dbReference type="PANTHER" id="PTHR43319:SF3">
    <property type="entry name" value="BETA-LACTAMASE-RELATED DOMAIN-CONTAINING PROTEIN"/>
    <property type="match status" value="1"/>
</dbReference>
<reference evidence="2 3" key="1">
    <citation type="journal article" date="2011" name="BMC Genomics">
        <title>Genome-wide analysis of the role of GlnR in Streptomyces venezuelae provides new insights into global nitrogen regulation in actinomycetes.</title>
        <authorList>
            <person name="Pullan S.T."/>
            <person name="Bibb M.J."/>
            <person name="Merrick M."/>
        </authorList>
    </citation>
    <scope>NUCLEOTIDE SEQUENCE [LARGE SCALE GENOMIC DNA]</scope>
    <source>
        <strain evidence="2">ATCC 10712</strain>
    </source>
</reference>
<proteinExistence type="predicted"/>
<dbReference type="AlphaFoldDB" id="F2RAA0"/>
<name>F2RAA0_STRVP</name>
<dbReference type="Proteomes" id="UP000006854">
    <property type="component" value="Chromosome"/>
</dbReference>
<evidence type="ECO:0000259" key="1">
    <source>
        <dbReference type="Pfam" id="PF00144"/>
    </source>
</evidence>
<accession>F2RAA0</accession>
<organism evidence="2 3">
    <name type="scientific">Streptomyces venezuelae (strain ATCC 10712 / CBS 650.69 / DSM 40230 / JCM 4526 / NBRC 13096 / PD 04745)</name>
    <dbReference type="NCBI Taxonomy" id="953739"/>
    <lineage>
        <taxon>Bacteria</taxon>
        <taxon>Bacillati</taxon>
        <taxon>Actinomycetota</taxon>
        <taxon>Actinomycetes</taxon>
        <taxon>Kitasatosporales</taxon>
        <taxon>Streptomycetaceae</taxon>
        <taxon>Streptomyces</taxon>
    </lineage>
</organism>
<dbReference type="InterPro" id="IPR012338">
    <property type="entry name" value="Beta-lactam/transpept-like"/>
</dbReference>
<dbReference type="SUPFAM" id="SSF56601">
    <property type="entry name" value="beta-lactamase/transpeptidase-like"/>
    <property type="match status" value="1"/>
</dbReference>
<dbReference type="PANTHER" id="PTHR43319">
    <property type="entry name" value="BETA-LACTAMASE-RELATED"/>
    <property type="match status" value="1"/>
</dbReference>
<evidence type="ECO:0000313" key="2">
    <source>
        <dbReference type="EMBL" id="CCA56582.1"/>
    </source>
</evidence>
<dbReference type="Pfam" id="PF00144">
    <property type="entry name" value="Beta-lactamase"/>
    <property type="match status" value="1"/>
</dbReference>
<dbReference type="Gene3D" id="3.40.710.10">
    <property type="entry name" value="DD-peptidase/beta-lactamase superfamily"/>
    <property type="match status" value="1"/>
</dbReference>
<sequence length="108" mass="11395">MYAALIGEVNGVRLLAPETLASATREQASGKDEAMVTPSRFSTGYMLPTEGNLMTGPNAFGHTGRGGSLDFADPEHSIAFGYVMNRIISGSDDVRATSLTEAVRKALT</sequence>
<dbReference type="HOGENOM" id="CLU_2195557_0_0_11"/>
<dbReference type="InterPro" id="IPR001466">
    <property type="entry name" value="Beta-lactam-related"/>
</dbReference>
<protein>
    <submittedName>
        <fullName evidence="2">Esterase A</fullName>
    </submittedName>
</protein>
<keyword evidence="3" id="KW-1185">Reference proteome</keyword>
<dbReference type="KEGG" id="sve:SVEN_3296"/>
<dbReference type="STRING" id="953739.SVEN_3296"/>